<reference evidence="1 2" key="1">
    <citation type="submission" date="2020-09" db="EMBL/GenBank/DDBJ databases">
        <title>De no assembly of potato wild relative species, Solanum commersonii.</title>
        <authorList>
            <person name="Cho K."/>
        </authorList>
    </citation>
    <scope>NUCLEOTIDE SEQUENCE [LARGE SCALE GENOMIC DNA]</scope>
    <source>
        <strain evidence="1">LZ3.2</strain>
        <tissue evidence="1">Leaf</tissue>
    </source>
</reference>
<organism evidence="1 2">
    <name type="scientific">Solanum commersonii</name>
    <name type="common">Commerson's wild potato</name>
    <name type="synonym">Commerson's nightshade</name>
    <dbReference type="NCBI Taxonomy" id="4109"/>
    <lineage>
        <taxon>Eukaryota</taxon>
        <taxon>Viridiplantae</taxon>
        <taxon>Streptophyta</taxon>
        <taxon>Embryophyta</taxon>
        <taxon>Tracheophyta</taxon>
        <taxon>Spermatophyta</taxon>
        <taxon>Magnoliopsida</taxon>
        <taxon>eudicotyledons</taxon>
        <taxon>Gunneridae</taxon>
        <taxon>Pentapetalae</taxon>
        <taxon>asterids</taxon>
        <taxon>lamiids</taxon>
        <taxon>Solanales</taxon>
        <taxon>Solanaceae</taxon>
        <taxon>Solanoideae</taxon>
        <taxon>Solaneae</taxon>
        <taxon>Solanum</taxon>
    </lineage>
</organism>
<dbReference type="EMBL" id="JACXVP010000001">
    <property type="protein sequence ID" value="KAG5631292.1"/>
    <property type="molecule type" value="Genomic_DNA"/>
</dbReference>
<protein>
    <submittedName>
        <fullName evidence="1">Uncharacterized protein</fullName>
    </submittedName>
</protein>
<evidence type="ECO:0000313" key="1">
    <source>
        <dbReference type="EMBL" id="KAG5631292.1"/>
    </source>
</evidence>
<gene>
    <name evidence="1" type="ORF">H5410_003009</name>
</gene>
<dbReference type="AlphaFoldDB" id="A0A9J6B3S9"/>
<sequence length="122" mass="13418">MEDCCTARNLMFYVADVANKIDLKGSQNNGFVIGSPSMAKTIQFKPSMSRSIRITDNAMPSSVLVATVNNCSTTLLNHEEHFESLGPYRDDFPDGFSNFHRAPTSVGISDIEGHGPAYTKKR</sequence>
<comment type="caution">
    <text evidence="1">The sequence shown here is derived from an EMBL/GenBank/DDBJ whole genome shotgun (WGS) entry which is preliminary data.</text>
</comment>
<dbReference type="Proteomes" id="UP000824120">
    <property type="component" value="Chromosome 1"/>
</dbReference>
<proteinExistence type="predicted"/>
<name>A0A9J6B3S9_SOLCO</name>
<evidence type="ECO:0000313" key="2">
    <source>
        <dbReference type="Proteomes" id="UP000824120"/>
    </source>
</evidence>
<accession>A0A9J6B3S9</accession>
<keyword evidence="2" id="KW-1185">Reference proteome</keyword>